<keyword evidence="2" id="KW-1185">Reference proteome</keyword>
<dbReference type="AlphaFoldDB" id="A0A8J3M369"/>
<dbReference type="EMBL" id="BONV01000004">
    <property type="protein sequence ID" value="GIG78534.1"/>
    <property type="molecule type" value="Genomic_DNA"/>
</dbReference>
<evidence type="ECO:0000313" key="1">
    <source>
        <dbReference type="EMBL" id="GIG78534.1"/>
    </source>
</evidence>
<organism evidence="1 2">
    <name type="scientific">Planotetraspora kaengkrachanensis</name>
    <dbReference type="NCBI Taxonomy" id="575193"/>
    <lineage>
        <taxon>Bacteria</taxon>
        <taxon>Bacillati</taxon>
        <taxon>Actinomycetota</taxon>
        <taxon>Actinomycetes</taxon>
        <taxon>Streptosporangiales</taxon>
        <taxon>Streptosporangiaceae</taxon>
        <taxon>Planotetraspora</taxon>
    </lineage>
</organism>
<dbReference type="Proteomes" id="UP000630097">
    <property type="component" value="Unassembled WGS sequence"/>
</dbReference>
<accession>A0A8J3M369</accession>
<sequence length="135" mass="14063">MKAFLAALLAVLLPTPSSRPLTVVVSAVGLGERPALVAPFTLVALDVLAAVLELFLDLVLGPVRGMVSVVVMVDSLSRGVRADGGARVGPVLGSVRIRPAVDARLCGRLHPRLWVVIGIAVRRRAPAGMPRPPLA</sequence>
<name>A0A8J3M369_9ACTN</name>
<reference evidence="1 2" key="1">
    <citation type="submission" date="2021-01" db="EMBL/GenBank/DDBJ databases">
        <title>Whole genome shotgun sequence of Planotetraspora kaengkrachanensis NBRC 104272.</title>
        <authorList>
            <person name="Komaki H."/>
            <person name="Tamura T."/>
        </authorList>
    </citation>
    <scope>NUCLEOTIDE SEQUENCE [LARGE SCALE GENOMIC DNA]</scope>
    <source>
        <strain evidence="1 2">NBRC 104272</strain>
    </source>
</reference>
<gene>
    <name evidence="1" type="ORF">Pka01_16610</name>
</gene>
<evidence type="ECO:0000313" key="2">
    <source>
        <dbReference type="Proteomes" id="UP000630097"/>
    </source>
</evidence>
<protein>
    <submittedName>
        <fullName evidence="1">Uncharacterized protein</fullName>
    </submittedName>
</protein>
<proteinExistence type="predicted"/>
<comment type="caution">
    <text evidence="1">The sequence shown here is derived from an EMBL/GenBank/DDBJ whole genome shotgun (WGS) entry which is preliminary data.</text>
</comment>